<dbReference type="Proteomes" id="UP000824219">
    <property type="component" value="Linkage Group LG19"/>
</dbReference>
<organism evidence="1 2">
    <name type="scientific">Hemibagrus wyckioides</name>
    <dbReference type="NCBI Taxonomy" id="337641"/>
    <lineage>
        <taxon>Eukaryota</taxon>
        <taxon>Metazoa</taxon>
        <taxon>Chordata</taxon>
        <taxon>Craniata</taxon>
        <taxon>Vertebrata</taxon>
        <taxon>Euteleostomi</taxon>
        <taxon>Actinopterygii</taxon>
        <taxon>Neopterygii</taxon>
        <taxon>Teleostei</taxon>
        <taxon>Ostariophysi</taxon>
        <taxon>Siluriformes</taxon>
        <taxon>Bagridae</taxon>
        <taxon>Hemibagrus</taxon>
    </lineage>
</organism>
<evidence type="ECO:0000313" key="2">
    <source>
        <dbReference type="Proteomes" id="UP000824219"/>
    </source>
</evidence>
<comment type="caution">
    <text evidence="1">The sequence shown here is derived from an EMBL/GenBank/DDBJ whole genome shotgun (WGS) entry which is preliminary data.</text>
</comment>
<dbReference type="EMBL" id="JAHKSW010000019">
    <property type="protein sequence ID" value="KAG7320286.1"/>
    <property type="molecule type" value="Genomic_DNA"/>
</dbReference>
<protein>
    <submittedName>
        <fullName evidence="1">Uncharacterized protein</fullName>
    </submittedName>
</protein>
<keyword evidence="2" id="KW-1185">Reference proteome</keyword>
<dbReference type="AlphaFoldDB" id="A0A9D3SDD9"/>
<accession>A0A9D3SDD9</accession>
<name>A0A9D3SDD9_9TELE</name>
<reference evidence="1 2" key="1">
    <citation type="submission" date="2021-06" db="EMBL/GenBank/DDBJ databases">
        <title>Chromosome-level genome assembly of the red-tail catfish (Hemibagrus wyckioides).</title>
        <authorList>
            <person name="Shao F."/>
        </authorList>
    </citation>
    <scope>NUCLEOTIDE SEQUENCE [LARGE SCALE GENOMIC DNA]</scope>
    <source>
        <strain evidence="1">EC202008001</strain>
        <tissue evidence="1">Blood</tissue>
    </source>
</reference>
<sequence length="114" mass="13167">MKRFSSDNGKGHKSYIRSENPCRSKYVYTSRAKVFKRYFSEQREAVHEPCRAQLMYHQDSSDEARPEHKPCSLFKDKEACGHPAKSGKSSGKHWSEKAGLLLWEVRAEFGRGEV</sequence>
<gene>
    <name evidence="1" type="ORF">KOW79_016139</name>
</gene>
<proteinExistence type="predicted"/>
<evidence type="ECO:0000313" key="1">
    <source>
        <dbReference type="EMBL" id="KAG7320286.1"/>
    </source>
</evidence>